<proteinExistence type="predicted"/>
<accession>A0ABN7WNG7</accession>
<keyword evidence="2" id="KW-1185">Reference proteome</keyword>
<protein>
    <submittedName>
        <fullName evidence="1">25725_t:CDS:1</fullName>
    </submittedName>
</protein>
<feature type="non-terminal residue" evidence="1">
    <location>
        <position position="178"/>
    </location>
</feature>
<dbReference type="EMBL" id="CAJVQB010053493">
    <property type="protein sequence ID" value="CAG8836402.1"/>
    <property type="molecule type" value="Genomic_DNA"/>
</dbReference>
<evidence type="ECO:0000313" key="2">
    <source>
        <dbReference type="Proteomes" id="UP000789901"/>
    </source>
</evidence>
<gene>
    <name evidence="1" type="ORF">GMARGA_LOCUS33021</name>
</gene>
<comment type="caution">
    <text evidence="1">The sequence shown here is derived from an EMBL/GenBank/DDBJ whole genome shotgun (WGS) entry which is preliminary data.</text>
</comment>
<name>A0ABN7WNG7_GIGMA</name>
<feature type="non-terminal residue" evidence="1">
    <location>
        <position position="1"/>
    </location>
</feature>
<reference evidence="1 2" key="1">
    <citation type="submission" date="2021-06" db="EMBL/GenBank/DDBJ databases">
        <authorList>
            <person name="Kallberg Y."/>
            <person name="Tangrot J."/>
            <person name="Rosling A."/>
        </authorList>
    </citation>
    <scope>NUCLEOTIDE SEQUENCE [LARGE SCALE GENOMIC DNA]</scope>
    <source>
        <strain evidence="1 2">120-4 pot B 10/14</strain>
    </source>
</reference>
<sequence>DQGCDRSLNNRVIDIRHIDARRNDHKGLKHGSKGEVKRKANNNNIAIEKLVRVNRKFAQASIRDTKFMILEHTTFDENVLDKDCVNIRCIKSESTKSGDINYIRKTNRIISRIKEICINRKEPEREYLAEIRKVNDENLKSYSQEANCSDAMEKLEICNCDIVHDECKVDYNGIEAAD</sequence>
<organism evidence="1 2">
    <name type="scientific">Gigaspora margarita</name>
    <dbReference type="NCBI Taxonomy" id="4874"/>
    <lineage>
        <taxon>Eukaryota</taxon>
        <taxon>Fungi</taxon>
        <taxon>Fungi incertae sedis</taxon>
        <taxon>Mucoromycota</taxon>
        <taxon>Glomeromycotina</taxon>
        <taxon>Glomeromycetes</taxon>
        <taxon>Diversisporales</taxon>
        <taxon>Gigasporaceae</taxon>
        <taxon>Gigaspora</taxon>
    </lineage>
</organism>
<dbReference type="Proteomes" id="UP000789901">
    <property type="component" value="Unassembled WGS sequence"/>
</dbReference>
<evidence type="ECO:0000313" key="1">
    <source>
        <dbReference type="EMBL" id="CAG8836402.1"/>
    </source>
</evidence>